<protein>
    <submittedName>
        <fullName evidence="2">Uncharacterized protein</fullName>
    </submittedName>
</protein>
<keyword evidence="3" id="KW-1185">Reference proteome</keyword>
<reference evidence="2 3" key="1">
    <citation type="journal article" date="2023" name="Plants (Basel)">
        <title>Bridging the Gap: Combining Genomics and Transcriptomics Approaches to Understand Stylosanthes scabra, an Orphan Legume from the Brazilian Caatinga.</title>
        <authorList>
            <person name="Ferreira-Neto J.R.C."/>
            <person name="da Silva M.D."/>
            <person name="Binneck E."/>
            <person name="de Melo N.F."/>
            <person name="da Silva R.H."/>
            <person name="de Melo A.L.T.M."/>
            <person name="Pandolfi V."/>
            <person name="Bustamante F.O."/>
            <person name="Brasileiro-Vidal A.C."/>
            <person name="Benko-Iseppon A.M."/>
        </authorList>
    </citation>
    <scope>NUCLEOTIDE SEQUENCE [LARGE SCALE GENOMIC DNA]</scope>
    <source>
        <tissue evidence="2">Leaves</tissue>
    </source>
</reference>
<dbReference type="EMBL" id="JASCZI010001483">
    <property type="protein sequence ID" value="MED6115054.1"/>
    <property type="molecule type" value="Genomic_DNA"/>
</dbReference>
<proteinExistence type="predicted"/>
<evidence type="ECO:0000313" key="2">
    <source>
        <dbReference type="EMBL" id="MED6115054.1"/>
    </source>
</evidence>
<gene>
    <name evidence="2" type="ORF">PIB30_086469</name>
</gene>
<feature type="region of interest" description="Disordered" evidence="1">
    <location>
        <begin position="1"/>
        <end position="52"/>
    </location>
</feature>
<dbReference type="Proteomes" id="UP001341840">
    <property type="component" value="Unassembled WGS sequence"/>
</dbReference>
<accession>A0ABU6QVH4</accession>
<evidence type="ECO:0000313" key="3">
    <source>
        <dbReference type="Proteomes" id="UP001341840"/>
    </source>
</evidence>
<name>A0ABU6QVH4_9FABA</name>
<comment type="caution">
    <text evidence="2">The sequence shown here is derived from an EMBL/GenBank/DDBJ whole genome shotgun (WGS) entry which is preliminary data.</text>
</comment>
<sequence length="228" mass="26708">MESTRFPRNVPQQQQDEHDEDEPMPQAGGGNEEEQEQQQFHQFQQPPQQPYQEFQQNFESQYHQACNFYSNHFMRTYRNHKSSIWKRKEQDMLAREIQEIRKGQINQTLVNNQRAEAEKYLQLAVERQARDISEMRKQLNLWTRNASAREAYSCWAHQQANPNLSEISVNHITDLMQTNAERGRPMFYGTLKTDVGASASSLAAQQEPVPLWTIPPLPGFQPPRPLPN</sequence>
<feature type="compositionally biased region" description="Low complexity" evidence="1">
    <location>
        <begin position="37"/>
        <end position="52"/>
    </location>
</feature>
<evidence type="ECO:0000256" key="1">
    <source>
        <dbReference type="SAM" id="MobiDB-lite"/>
    </source>
</evidence>
<organism evidence="2 3">
    <name type="scientific">Stylosanthes scabra</name>
    <dbReference type="NCBI Taxonomy" id="79078"/>
    <lineage>
        <taxon>Eukaryota</taxon>
        <taxon>Viridiplantae</taxon>
        <taxon>Streptophyta</taxon>
        <taxon>Embryophyta</taxon>
        <taxon>Tracheophyta</taxon>
        <taxon>Spermatophyta</taxon>
        <taxon>Magnoliopsida</taxon>
        <taxon>eudicotyledons</taxon>
        <taxon>Gunneridae</taxon>
        <taxon>Pentapetalae</taxon>
        <taxon>rosids</taxon>
        <taxon>fabids</taxon>
        <taxon>Fabales</taxon>
        <taxon>Fabaceae</taxon>
        <taxon>Papilionoideae</taxon>
        <taxon>50 kb inversion clade</taxon>
        <taxon>dalbergioids sensu lato</taxon>
        <taxon>Dalbergieae</taxon>
        <taxon>Pterocarpus clade</taxon>
        <taxon>Stylosanthes</taxon>
    </lineage>
</organism>